<evidence type="ECO:0000313" key="3">
    <source>
        <dbReference type="Proteomes" id="UP001303046"/>
    </source>
</evidence>
<comment type="caution">
    <text evidence="2">The sequence shown here is derived from an EMBL/GenBank/DDBJ whole genome shotgun (WGS) entry which is preliminary data.</text>
</comment>
<evidence type="ECO:0000313" key="2">
    <source>
        <dbReference type="EMBL" id="KAK6758327.1"/>
    </source>
</evidence>
<evidence type="ECO:0000256" key="1">
    <source>
        <dbReference type="SAM" id="MobiDB-lite"/>
    </source>
</evidence>
<dbReference type="Proteomes" id="UP001303046">
    <property type="component" value="Unassembled WGS sequence"/>
</dbReference>
<sequence>MSTTGTKDFEREIKQIMFDRISIISEELREKGMRWGDMFTEEDNRAIETFTIETIGESVEEAAEREERKRELDRKRREVTARHNYQLVYVDIFQKSNLSQAQTPGSVSSEESEIVPDDPIPQSAVSCKNQEKVTTNIPEDEPTPGPSKAKIHEDFVQRQYRRHDFSSGSARQLTTQYHRGGTWRPNRVYHTSMDDAWRSKNENPMNRNWRRSYYERGGWKERGKRHFHGRPRWSDERYLHPRGSQEQSDRAHVSYSAEKDSLFCSYQESGQASWHRT</sequence>
<organism evidence="2 3">
    <name type="scientific">Necator americanus</name>
    <name type="common">Human hookworm</name>
    <dbReference type="NCBI Taxonomy" id="51031"/>
    <lineage>
        <taxon>Eukaryota</taxon>
        <taxon>Metazoa</taxon>
        <taxon>Ecdysozoa</taxon>
        <taxon>Nematoda</taxon>
        <taxon>Chromadorea</taxon>
        <taxon>Rhabditida</taxon>
        <taxon>Rhabditina</taxon>
        <taxon>Rhabditomorpha</taxon>
        <taxon>Strongyloidea</taxon>
        <taxon>Ancylostomatidae</taxon>
        <taxon>Bunostominae</taxon>
        <taxon>Necator</taxon>
    </lineage>
</organism>
<proteinExistence type="predicted"/>
<protein>
    <submittedName>
        <fullName evidence="2">Uncharacterized protein</fullName>
    </submittedName>
</protein>
<name>A0ABR1E6L9_NECAM</name>
<accession>A0ABR1E6L9</accession>
<feature type="compositionally biased region" description="Polar residues" evidence="1">
    <location>
        <begin position="123"/>
        <end position="137"/>
    </location>
</feature>
<feature type="region of interest" description="Disordered" evidence="1">
    <location>
        <begin position="223"/>
        <end position="254"/>
    </location>
</feature>
<feature type="region of interest" description="Disordered" evidence="1">
    <location>
        <begin position="101"/>
        <end position="149"/>
    </location>
</feature>
<gene>
    <name evidence="2" type="primary">Necator_chrV.g20671</name>
    <name evidence="2" type="ORF">RB195_015878</name>
</gene>
<reference evidence="2 3" key="1">
    <citation type="submission" date="2023-08" db="EMBL/GenBank/DDBJ databases">
        <title>A Necator americanus chromosomal reference genome.</title>
        <authorList>
            <person name="Ilik V."/>
            <person name="Petrzelkova K.J."/>
            <person name="Pardy F."/>
            <person name="Fuh T."/>
            <person name="Niatou-Singa F.S."/>
            <person name="Gouil Q."/>
            <person name="Baker L."/>
            <person name="Ritchie M.E."/>
            <person name="Jex A.R."/>
            <person name="Gazzola D."/>
            <person name="Li H."/>
            <person name="Toshio Fujiwara R."/>
            <person name="Zhan B."/>
            <person name="Aroian R.V."/>
            <person name="Pafco B."/>
            <person name="Schwarz E.M."/>
        </authorList>
    </citation>
    <scope>NUCLEOTIDE SEQUENCE [LARGE SCALE GENOMIC DNA]</scope>
    <source>
        <strain evidence="2 3">Aroian</strain>
        <tissue evidence="2">Whole animal</tissue>
    </source>
</reference>
<keyword evidence="3" id="KW-1185">Reference proteome</keyword>
<dbReference type="EMBL" id="JAVFWL010000005">
    <property type="protein sequence ID" value="KAK6758327.1"/>
    <property type="molecule type" value="Genomic_DNA"/>
</dbReference>